<protein>
    <submittedName>
        <fullName evidence="1">Uncharacterized protein</fullName>
    </submittedName>
</protein>
<proteinExistence type="predicted"/>
<keyword evidence="2" id="KW-1185">Reference proteome</keyword>
<evidence type="ECO:0000313" key="2">
    <source>
        <dbReference type="Proteomes" id="UP001054889"/>
    </source>
</evidence>
<dbReference type="AlphaFoldDB" id="A0AAV5D2C4"/>
<dbReference type="Proteomes" id="UP001054889">
    <property type="component" value="Unassembled WGS sequence"/>
</dbReference>
<accession>A0AAV5D2C4</accession>
<gene>
    <name evidence="1" type="primary">ga22038</name>
    <name evidence="1" type="ORF">PR202_ga22038</name>
</gene>
<reference evidence="1" key="1">
    <citation type="journal article" date="2018" name="DNA Res.">
        <title>Multiple hybrid de novo genome assembly of finger millet, an orphan allotetraploid crop.</title>
        <authorList>
            <person name="Hatakeyama M."/>
            <person name="Aluri S."/>
            <person name="Balachadran M.T."/>
            <person name="Sivarajan S.R."/>
            <person name="Patrignani A."/>
            <person name="Gruter S."/>
            <person name="Poveda L."/>
            <person name="Shimizu-Inatsugi R."/>
            <person name="Baeten J."/>
            <person name="Francoijs K.J."/>
            <person name="Nataraja K.N."/>
            <person name="Reddy Y.A.N."/>
            <person name="Phadnis S."/>
            <person name="Ravikumar R.L."/>
            <person name="Schlapbach R."/>
            <person name="Sreeman S.M."/>
            <person name="Shimizu K.K."/>
        </authorList>
    </citation>
    <scope>NUCLEOTIDE SEQUENCE</scope>
</reference>
<organism evidence="1 2">
    <name type="scientific">Eleusine coracana subsp. coracana</name>
    <dbReference type="NCBI Taxonomy" id="191504"/>
    <lineage>
        <taxon>Eukaryota</taxon>
        <taxon>Viridiplantae</taxon>
        <taxon>Streptophyta</taxon>
        <taxon>Embryophyta</taxon>
        <taxon>Tracheophyta</taxon>
        <taxon>Spermatophyta</taxon>
        <taxon>Magnoliopsida</taxon>
        <taxon>Liliopsida</taxon>
        <taxon>Poales</taxon>
        <taxon>Poaceae</taxon>
        <taxon>PACMAD clade</taxon>
        <taxon>Chloridoideae</taxon>
        <taxon>Cynodonteae</taxon>
        <taxon>Eleusininae</taxon>
        <taxon>Eleusine</taxon>
    </lineage>
</organism>
<evidence type="ECO:0000313" key="1">
    <source>
        <dbReference type="EMBL" id="GJN04488.1"/>
    </source>
</evidence>
<sequence>MRKGVNNVIILGAWTLWKTRNRCVFDGFSPSVQGALNLFKDEAHCWCLAGAKNLQEFPLDRAGSIP</sequence>
<comment type="caution">
    <text evidence="1">The sequence shown here is derived from an EMBL/GenBank/DDBJ whole genome shotgun (WGS) entry which is preliminary data.</text>
</comment>
<name>A0AAV5D2C4_ELECO</name>
<reference evidence="1" key="2">
    <citation type="submission" date="2021-12" db="EMBL/GenBank/DDBJ databases">
        <title>Resequencing data analysis of finger millet.</title>
        <authorList>
            <person name="Hatakeyama M."/>
            <person name="Aluri S."/>
            <person name="Balachadran M.T."/>
            <person name="Sivarajan S.R."/>
            <person name="Poveda L."/>
            <person name="Shimizu-Inatsugi R."/>
            <person name="Schlapbach R."/>
            <person name="Sreeman S.M."/>
            <person name="Shimizu K.K."/>
        </authorList>
    </citation>
    <scope>NUCLEOTIDE SEQUENCE</scope>
</reference>
<dbReference type="EMBL" id="BQKI01000011">
    <property type="protein sequence ID" value="GJN04488.1"/>
    <property type="molecule type" value="Genomic_DNA"/>
</dbReference>